<dbReference type="Pfam" id="PF08450">
    <property type="entry name" value="SGL"/>
    <property type="match status" value="1"/>
</dbReference>
<keyword evidence="4" id="KW-1185">Reference proteome</keyword>
<evidence type="ECO:0000256" key="1">
    <source>
        <dbReference type="ARBA" id="ARBA00008853"/>
    </source>
</evidence>
<dbReference type="EMBL" id="CAKLDM010000001">
    <property type="protein sequence ID" value="CAH0536802.1"/>
    <property type="molecule type" value="Genomic_DNA"/>
</dbReference>
<evidence type="ECO:0000259" key="2">
    <source>
        <dbReference type="Pfam" id="PF08450"/>
    </source>
</evidence>
<comment type="similarity">
    <text evidence="1">Belongs to the SMP-30/CGR1 family.</text>
</comment>
<dbReference type="PANTHER" id="PTHR10907:SF47">
    <property type="entry name" value="REGUCALCIN"/>
    <property type="match status" value="1"/>
</dbReference>
<accession>A0ABN8E0A7</accession>
<evidence type="ECO:0000313" key="4">
    <source>
        <dbReference type="Proteomes" id="UP000838748"/>
    </source>
</evidence>
<dbReference type="PANTHER" id="PTHR10907">
    <property type="entry name" value="REGUCALCIN"/>
    <property type="match status" value="1"/>
</dbReference>
<dbReference type="InterPro" id="IPR013658">
    <property type="entry name" value="SGL"/>
</dbReference>
<proteinExistence type="inferred from homology"/>
<dbReference type="SUPFAM" id="SSF63829">
    <property type="entry name" value="Calcium-dependent phosphotriesterase"/>
    <property type="match status" value="1"/>
</dbReference>
<dbReference type="Gene3D" id="2.120.10.30">
    <property type="entry name" value="TolB, C-terminal domain"/>
    <property type="match status" value="1"/>
</dbReference>
<evidence type="ECO:0000313" key="3">
    <source>
        <dbReference type="EMBL" id="CAH0536802.1"/>
    </source>
</evidence>
<dbReference type="InterPro" id="IPR011042">
    <property type="entry name" value="6-blade_b-propeller_TolB-like"/>
</dbReference>
<comment type="caution">
    <text evidence="3">The sequence shown here is derived from an EMBL/GenBank/DDBJ whole genome shotgun (WGS) entry which is preliminary data.</text>
</comment>
<protein>
    <recommendedName>
        <fullName evidence="2">SMP-30/Gluconolactonase/LRE-like region domain-containing protein</fullName>
    </recommendedName>
</protein>
<dbReference type="Proteomes" id="UP000838748">
    <property type="component" value="Unassembled WGS sequence"/>
</dbReference>
<dbReference type="RefSeq" id="WP_237360085.1">
    <property type="nucleotide sequence ID" value="NZ_CAKLDM010000001.1"/>
</dbReference>
<name>A0ABN8E0A7_9VIBR</name>
<sequence length="272" mass="30745">MNFKLLADKISYPECPRWHSGKVWFSSVFQGNVCTLDSDGSVKVIHKFSSAIAGLGWLPDESLLVVKPLDQEVVRIDQKNNRHQYVSLTNYNQIINNDLFISDSGVVFISGMGNNYIEGEPPKPCSLITIKEHNVYYSANDLLCPNGFAYDSINKFLYVAESNADRITRFHCMPDGTLSDREVYFQFESGDSPDGISLDKNGRLWVACNNHKVVLLKNSKAIKSYHFDQHPLACLVAGFERNELYVLTTDCFCPIQAKDLPNGRIYKSKIEI</sequence>
<gene>
    <name evidence="3" type="ORF">VMF7928_00692</name>
</gene>
<organism evidence="3 4">
    <name type="scientific">Vibrio marisflavi CECT 7928</name>
    <dbReference type="NCBI Taxonomy" id="634439"/>
    <lineage>
        <taxon>Bacteria</taxon>
        <taxon>Pseudomonadati</taxon>
        <taxon>Pseudomonadota</taxon>
        <taxon>Gammaproteobacteria</taxon>
        <taxon>Vibrionales</taxon>
        <taxon>Vibrionaceae</taxon>
        <taxon>Vibrio</taxon>
    </lineage>
</organism>
<feature type="domain" description="SMP-30/Gluconolactonase/LRE-like region" evidence="2">
    <location>
        <begin position="13"/>
        <end position="249"/>
    </location>
</feature>
<reference evidence="3" key="1">
    <citation type="submission" date="2021-11" db="EMBL/GenBank/DDBJ databases">
        <authorList>
            <person name="Rodrigo-Torres L."/>
            <person name="Arahal R. D."/>
            <person name="Lucena T."/>
        </authorList>
    </citation>
    <scope>NUCLEOTIDE SEQUENCE</scope>
    <source>
        <strain evidence="3">CECT 7928</strain>
    </source>
</reference>